<evidence type="ECO:0008006" key="5">
    <source>
        <dbReference type="Google" id="ProtNLM"/>
    </source>
</evidence>
<dbReference type="InterPro" id="IPR023346">
    <property type="entry name" value="Lysozyme-like_dom_sf"/>
</dbReference>
<protein>
    <recommendedName>
        <fullName evidence="5">Lytic transglycosylase domain-containing protein</fullName>
    </recommendedName>
</protein>
<keyword evidence="2" id="KW-1133">Transmembrane helix</keyword>
<evidence type="ECO:0000256" key="1">
    <source>
        <dbReference type="SAM" id="MobiDB-lite"/>
    </source>
</evidence>
<keyword evidence="2" id="KW-0472">Membrane</keyword>
<keyword evidence="2" id="KW-0812">Transmembrane</keyword>
<name>A0ABQ4CR19_9ACTN</name>
<evidence type="ECO:0000313" key="3">
    <source>
        <dbReference type="EMBL" id="GIF73727.1"/>
    </source>
</evidence>
<dbReference type="Proteomes" id="UP000604117">
    <property type="component" value="Unassembled WGS sequence"/>
</dbReference>
<evidence type="ECO:0000313" key="4">
    <source>
        <dbReference type="Proteomes" id="UP000604117"/>
    </source>
</evidence>
<feature type="compositionally biased region" description="Basic and acidic residues" evidence="1">
    <location>
        <begin position="113"/>
        <end position="135"/>
    </location>
</feature>
<feature type="transmembrane region" description="Helical" evidence="2">
    <location>
        <begin position="34"/>
        <end position="54"/>
    </location>
</feature>
<reference evidence="3 4" key="1">
    <citation type="submission" date="2021-01" db="EMBL/GenBank/DDBJ databases">
        <title>Whole genome shotgun sequence of Asanoa siamensis NBRC 107932.</title>
        <authorList>
            <person name="Komaki H."/>
            <person name="Tamura T."/>
        </authorList>
    </citation>
    <scope>NUCLEOTIDE SEQUENCE [LARGE SCALE GENOMIC DNA]</scope>
    <source>
        <strain evidence="3 4">NBRC 107932</strain>
    </source>
</reference>
<dbReference type="SUPFAM" id="SSF53955">
    <property type="entry name" value="Lysozyme-like"/>
    <property type="match status" value="1"/>
</dbReference>
<keyword evidence="4" id="KW-1185">Reference proteome</keyword>
<organism evidence="3 4">
    <name type="scientific">Asanoa siamensis</name>
    <dbReference type="NCBI Taxonomy" id="926357"/>
    <lineage>
        <taxon>Bacteria</taxon>
        <taxon>Bacillati</taxon>
        <taxon>Actinomycetota</taxon>
        <taxon>Actinomycetes</taxon>
        <taxon>Micromonosporales</taxon>
        <taxon>Micromonosporaceae</taxon>
        <taxon>Asanoa</taxon>
    </lineage>
</organism>
<accession>A0ABQ4CR19</accession>
<feature type="region of interest" description="Disordered" evidence="1">
    <location>
        <begin position="104"/>
        <end position="145"/>
    </location>
</feature>
<dbReference type="EMBL" id="BONE01000023">
    <property type="protein sequence ID" value="GIF73727.1"/>
    <property type="molecule type" value="Genomic_DNA"/>
</dbReference>
<gene>
    <name evidence="3" type="ORF">Asi02nite_32450</name>
</gene>
<sequence>MASSIPSGLTVRNGVWVLATDERNDFVTRLWSRFGVRALAVGILAVGVGGGYYLGQDNRVQEQGIDAQFAAQAQQAENSLLKAHHLDHESMMAQRREAEAIATQRAQAAAKAAAERAKRAEEASRKKREKADDPPPAKPYDGPIPTSCNEYSGNRKIGCAILLEQGFKIDQMPCLDKLWTKESGWNPKAHNSSSGAHGIPQAVPGSKMASVGADWETGAATQIKWGLGYIKGRYDNPCGAWAQSQEEGWY</sequence>
<evidence type="ECO:0000256" key="2">
    <source>
        <dbReference type="SAM" id="Phobius"/>
    </source>
</evidence>
<comment type="caution">
    <text evidence="3">The sequence shown here is derived from an EMBL/GenBank/DDBJ whole genome shotgun (WGS) entry which is preliminary data.</text>
</comment>
<proteinExistence type="predicted"/>